<gene>
    <name evidence="1" type="ORF">LSUE1_G001461</name>
</gene>
<evidence type="ECO:0000313" key="2">
    <source>
        <dbReference type="Proteomes" id="UP000469558"/>
    </source>
</evidence>
<accession>A0A8T9CDP5</accession>
<comment type="caution">
    <text evidence="1">The sequence shown here is derived from an EMBL/GenBank/DDBJ whole genome shotgun (WGS) entry which is preliminary data.</text>
</comment>
<dbReference type="CDD" id="cd07822">
    <property type="entry name" value="SRPBCC_4"/>
    <property type="match status" value="1"/>
</dbReference>
<keyword evidence="2" id="KW-1185">Reference proteome</keyword>
<evidence type="ECO:0000313" key="1">
    <source>
        <dbReference type="EMBL" id="TVY83366.1"/>
    </source>
</evidence>
<dbReference type="OrthoDB" id="509124at2759"/>
<dbReference type="AlphaFoldDB" id="A0A8T9CDP5"/>
<proteinExistence type="predicted"/>
<dbReference type="PANTHER" id="PTHR36166:SF1">
    <property type="entry name" value="SRPBCC DOMAIN-CONTAINING PROTEIN"/>
    <property type="match status" value="1"/>
</dbReference>
<dbReference type="InterPro" id="IPR019587">
    <property type="entry name" value="Polyketide_cyclase/dehydratase"/>
</dbReference>
<dbReference type="SUPFAM" id="SSF55961">
    <property type="entry name" value="Bet v1-like"/>
    <property type="match status" value="1"/>
</dbReference>
<organism evidence="1 2">
    <name type="scientific">Lachnellula suecica</name>
    <dbReference type="NCBI Taxonomy" id="602035"/>
    <lineage>
        <taxon>Eukaryota</taxon>
        <taxon>Fungi</taxon>
        <taxon>Dikarya</taxon>
        <taxon>Ascomycota</taxon>
        <taxon>Pezizomycotina</taxon>
        <taxon>Leotiomycetes</taxon>
        <taxon>Helotiales</taxon>
        <taxon>Lachnaceae</taxon>
        <taxon>Lachnellula</taxon>
    </lineage>
</organism>
<dbReference type="InterPro" id="IPR023393">
    <property type="entry name" value="START-like_dom_sf"/>
</dbReference>
<sequence length="152" mass="17170">MIHSSIEIAAPPELVRKILLDFPNIPKWHSGFVQEIRKDDPLKTLEQGDGISGTMGGVSFTAWILEYTPQKLSWTGPKVLGLFAGIHDFGFEPSKKIDGGTTFVQEESYVGILWWIFMPWLPMGWLVKGYFDGFGRDMKREAERQVAETAAH</sequence>
<dbReference type="Pfam" id="PF10604">
    <property type="entry name" value="Polyketide_cyc2"/>
    <property type="match status" value="1"/>
</dbReference>
<dbReference type="Proteomes" id="UP000469558">
    <property type="component" value="Unassembled WGS sequence"/>
</dbReference>
<protein>
    <submittedName>
        <fullName evidence="1">Uncharacterized protein</fullName>
    </submittedName>
</protein>
<dbReference type="PANTHER" id="PTHR36166">
    <property type="entry name" value="CHROMOSOME 9, WHOLE GENOME SHOTGUN SEQUENCE"/>
    <property type="match status" value="1"/>
</dbReference>
<dbReference type="EMBL" id="QGMK01000199">
    <property type="protein sequence ID" value="TVY83366.1"/>
    <property type="molecule type" value="Genomic_DNA"/>
</dbReference>
<name>A0A8T9CDP5_9HELO</name>
<dbReference type="Gene3D" id="3.30.530.20">
    <property type="match status" value="1"/>
</dbReference>
<reference evidence="1 2" key="1">
    <citation type="submission" date="2018-05" db="EMBL/GenBank/DDBJ databases">
        <title>Genome sequencing and assembly of the regulated plant pathogen Lachnellula willkommii and related sister species for the development of diagnostic species identification markers.</title>
        <authorList>
            <person name="Giroux E."/>
            <person name="Bilodeau G."/>
        </authorList>
    </citation>
    <scope>NUCLEOTIDE SEQUENCE [LARGE SCALE GENOMIC DNA]</scope>
    <source>
        <strain evidence="1 2">CBS 268.59</strain>
    </source>
</reference>